<dbReference type="CDD" id="cd03784">
    <property type="entry name" value="GT1_Gtf-like"/>
    <property type="match status" value="1"/>
</dbReference>
<dbReference type="Pfam" id="PF00201">
    <property type="entry name" value="UDPGT"/>
    <property type="match status" value="1"/>
</dbReference>
<dbReference type="GO" id="GO:0008194">
    <property type="term" value="F:UDP-glycosyltransferase activity"/>
    <property type="evidence" value="ECO:0007669"/>
    <property type="project" value="InterPro"/>
</dbReference>
<dbReference type="FunFam" id="3.40.50.2000:FF:000064">
    <property type="entry name" value="Glycosyltransferase"/>
    <property type="match status" value="1"/>
</dbReference>
<dbReference type="OrthoDB" id="742916at2759"/>
<organism evidence="3 4">
    <name type="scientific">Nyssa sinensis</name>
    <dbReference type="NCBI Taxonomy" id="561372"/>
    <lineage>
        <taxon>Eukaryota</taxon>
        <taxon>Viridiplantae</taxon>
        <taxon>Streptophyta</taxon>
        <taxon>Embryophyta</taxon>
        <taxon>Tracheophyta</taxon>
        <taxon>Spermatophyta</taxon>
        <taxon>Magnoliopsida</taxon>
        <taxon>eudicotyledons</taxon>
        <taxon>Gunneridae</taxon>
        <taxon>Pentapetalae</taxon>
        <taxon>asterids</taxon>
        <taxon>Cornales</taxon>
        <taxon>Nyssaceae</taxon>
        <taxon>Nyssa</taxon>
    </lineage>
</organism>
<comment type="similarity">
    <text evidence="1">Belongs to the UDP-glycosyltransferase family.</text>
</comment>
<name>A0A5J5BFP6_9ASTE</name>
<evidence type="ECO:0000256" key="1">
    <source>
        <dbReference type="ARBA" id="ARBA00009995"/>
    </source>
</evidence>
<dbReference type="InterPro" id="IPR035595">
    <property type="entry name" value="UDP_glycos_trans_CS"/>
</dbReference>
<accession>A0A5J5BFP6</accession>
<evidence type="ECO:0000313" key="4">
    <source>
        <dbReference type="Proteomes" id="UP000325577"/>
    </source>
</evidence>
<dbReference type="Gene3D" id="3.40.50.2000">
    <property type="entry name" value="Glycogen Phosphorylase B"/>
    <property type="match status" value="2"/>
</dbReference>
<dbReference type="Pfam" id="PF03140">
    <property type="entry name" value="DUF247"/>
    <property type="match status" value="2"/>
</dbReference>
<dbReference type="EMBL" id="CM018036">
    <property type="protein sequence ID" value="KAA8541090.1"/>
    <property type="molecule type" value="Genomic_DNA"/>
</dbReference>
<dbReference type="SUPFAM" id="SSF53756">
    <property type="entry name" value="UDP-Glycosyltransferase/glycogen phosphorylase"/>
    <property type="match status" value="1"/>
</dbReference>
<dbReference type="Proteomes" id="UP000325577">
    <property type="component" value="Linkage Group LG13"/>
</dbReference>
<keyword evidence="2" id="KW-0808">Transferase</keyword>
<proteinExistence type="inferred from homology"/>
<dbReference type="InterPro" id="IPR002213">
    <property type="entry name" value="UDP_glucos_trans"/>
</dbReference>
<dbReference type="InterPro" id="IPR004158">
    <property type="entry name" value="DUF247_pln"/>
</dbReference>
<keyword evidence="4" id="KW-1185">Reference proteome</keyword>
<sequence>MTMEAMETSVKFIVAPLEQVGAIDKLVQVPEIKVGHEENPVENAHVQPRITLSDCVIEIGKKLDEALLQEGCHSIFEVPSSLQKLEPDEFIPQVVSVGPYHRSAKRLQGMEKHKRRILRHVIDRTGSSLESFIDAMFKREVDTRNCYEKRFENFTCQEFVEMMLLDACFILELLNVAANGITNCGYNFDDPLFSLWGMSLYMKRDLLMLENQLPLFVLNRLLPLTLGRSIMDMDVSVEQLALKFFDSILPGLSQNIPQFKRNENSRLHLLDIVLQALCPSSIWMSSQANYEDKQLRHDVLDLARPRSSKCNSSQVNCEDKQLRHDVLDLALPPFSRCTSTRPILEDKQPFQIVVHSVTSLRGANVEFRKKDSTNIIDIEFNQGVLNIPPFTIHDFTKSIFLNLMVFEQYFHQRRSNYVTSYVRFMDGLINSSNDVEHLCDKRIIVHGLGSNDNVASLFNNLRKYIVNHTNDFQSRQEVDTRNFYDKPFKNLSSQELVEMMLLDACFILELLSEATNGYQSDDPLFTRRGISPFIQRDLLMLENQLPFFVINRLFCLTRSKSMKDSLEESSLKFFDLVLPKLSLNSPMNWRNDQQPCLHLLDIVRQALYPSSLCTSCQANCEDKQPQFHLLDVVCQPLHLFSKCMSSQVNCEDKQPFQTSMHSVTRLRGTSVEFRKMDSIKFTDIEFNEGVLYIPPLVIYDSTKSIFLNLMVFEQYYPQCSNYVTSYVSFMDGLINSAKDVEYLYEKGILKHDLGSNEDVANLFNNLRKEIVFHTNDYYLAKLSPFYRSYVEGDPVSEFLKDGIHADTVSWGLVINTFNDLEKVYLDYLKEELGHDRVWAVGPILPSADDHMSRPIERGGSSSDLGSNILSWLDKCDDHKVVYVCFGSKAVLTNKQMEELALGLEKSGAKFIWCVKEQNKGHVEEDYGVIPIGFEDRVVGRGLVIKEWVPQTLILKHRAVGAFLTHCGWNSVLEGLIAGVPMLTWPMGAEQFMNATLLVDELKVAIRVCEGAQAIPSSTDIARMVAKSVCENCVERVRTMELHEAALGAIKKEGAHSKICMNWLSVYSTRLHK</sequence>
<dbReference type="PANTHER" id="PTHR31170">
    <property type="entry name" value="BNAC04G53230D PROTEIN"/>
    <property type="match status" value="1"/>
</dbReference>
<reference evidence="3 4" key="1">
    <citation type="submission" date="2019-09" db="EMBL/GenBank/DDBJ databases">
        <title>A chromosome-level genome assembly of the Chinese tupelo Nyssa sinensis.</title>
        <authorList>
            <person name="Yang X."/>
            <person name="Kang M."/>
            <person name="Yang Y."/>
            <person name="Xiong H."/>
            <person name="Wang M."/>
            <person name="Zhang Z."/>
            <person name="Wang Z."/>
            <person name="Wu H."/>
            <person name="Ma T."/>
            <person name="Liu J."/>
            <person name="Xi Z."/>
        </authorList>
    </citation>
    <scope>NUCLEOTIDE SEQUENCE [LARGE SCALE GENOMIC DNA]</scope>
    <source>
        <strain evidence="3">J267</strain>
        <tissue evidence="3">Leaf</tissue>
    </source>
</reference>
<evidence type="ECO:0000256" key="2">
    <source>
        <dbReference type="ARBA" id="ARBA00022679"/>
    </source>
</evidence>
<gene>
    <name evidence="3" type="ORF">F0562_025053</name>
</gene>
<evidence type="ECO:0000313" key="3">
    <source>
        <dbReference type="EMBL" id="KAA8541090.1"/>
    </source>
</evidence>
<dbReference type="PANTHER" id="PTHR31170:SF25">
    <property type="entry name" value="BNAA09G04570D PROTEIN"/>
    <property type="match status" value="1"/>
</dbReference>
<dbReference type="AlphaFoldDB" id="A0A5J5BFP6"/>
<protein>
    <submittedName>
        <fullName evidence="3">Uncharacterized protein</fullName>
    </submittedName>
</protein>
<dbReference type="PROSITE" id="PS00375">
    <property type="entry name" value="UDPGT"/>
    <property type="match status" value="1"/>
</dbReference>